<name>A0A9P5ZQW6_PLEER</name>
<dbReference type="Proteomes" id="UP000807025">
    <property type="component" value="Unassembled WGS sequence"/>
</dbReference>
<evidence type="ECO:0000313" key="1">
    <source>
        <dbReference type="EMBL" id="KAF9491867.1"/>
    </source>
</evidence>
<evidence type="ECO:0000313" key="2">
    <source>
        <dbReference type="Proteomes" id="UP000807025"/>
    </source>
</evidence>
<reference evidence="1" key="1">
    <citation type="submission" date="2020-11" db="EMBL/GenBank/DDBJ databases">
        <authorList>
            <consortium name="DOE Joint Genome Institute"/>
            <person name="Ahrendt S."/>
            <person name="Riley R."/>
            <person name="Andreopoulos W."/>
            <person name="Labutti K."/>
            <person name="Pangilinan J."/>
            <person name="Ruiz-Duenas F.J."/>
            <person name="Barrasa J.M."/>
            <person name="Sanchez-Garcia M."/>
            <person name="Camarero S."/>
            <person name="Miyauchi S."/>
            <person name="Serrano A."/>
            <person name="Linde D."/>
            <person name="Babiker R."/>
            <person name="Drula E."/>
            <person name="Ayuso-Fernandez I."/>
            <person name="Pacheco R."/>
            <person name="Padilla G."/>
            <person name="Ferreira P."/>
            <person name="Barriuso J."/>
            <person name="Kellner H."/>
            <person name="Castanera R."/>
            <person name="Alfaro M."/>
            <person name="Ramirez L."/>
            <person name="Pisabarro A.G."/>
            <person name="Kuo A."/>
            <person name="Tritt A."/>
            <person name="Lipzen A."/>
            <person name="He G."/>
            <person name="Yan M."/>
            <person name="Ng V."/>
            <person name="Cullen D."/>
            <person name="Martin F."/>
            <person name="Rosso M.-N."/>
            <person name="Henrissat B."/>
            <person name="Hibbett D."/>
            <person name="Martinez A.T."/>
            <person name="Grigoriev I.V."/>
        </authorList>
    </citation>
    <scope>NUCLEOTIDE SEQUENCE</scope>
    <source>
        <strain evidence="1">ATCC 90797</strain>
    </source>
</reference>
<comment type="caution">
    <text evidence="1">The sequence shown here is derived from an EMBL/GenBank/DDBJ whole genome shotgun (WGS) entry which is preliminary data.</text>
</comment>
<proteinExistence type="predicted"/>
<dbReference type="EMBL" id="MU154611">
    <property type="protein sequence ID" value="KAF9491867.1"/>
    <property type="molecule type" value="Genomic_DNA"/>
</dbReference>
<accession>A0A9P5ZQW6</accession>
<protein>
    <submittedName>
        <fullName evidence="1">Uncharacterized protein</fullName>
    </submittedName>
</protein>
<gene>
    <name evidence="1" type="ORF">BDN71DRAFT_1433667</name>
</gene>
<organism evidence="1 2">
    <name type="scientific">Pleurotus eryngii</name>
    <name type="common">Boletus of the steppes</name>
    <dbReference type="NCBI Taxonomy" id="5323"/>
    <lineage>
        <taxon>Eukaryota</taxon>
        <taxon>Fungi</taxon>
        <taxon>Dikarya</taxon>
        <taxon>Basidiomycota</taxon>
        <taxon>Agaricomycotina</taxon>
        <taxon>Agaricomycetes</taxon>
        <taxon>Agaricomycetidae</taxon>
        <taxon>Agaricales</taxon>
        <taxon>Pleurotineae</taxon>
        <taxon>Pleurotaceae</taxon>
        <taxon>Pleurotus</taxon>
    </lineage>
</organism>
<dbReference type="AlphaFoldDB" id="A0A9P5ZQW6"/>
<sequence>MALFSSLLVFFGAWLVLYAAPHRLVVTVLFSRISSSVSHCNGTSGSALVGECCSVEGGQAGRATLRLLHSFRLVIRIRVAKDTGIAKVNRSGGWLERAPWSEDVSKHAALSFVFAEGLRLSLSCRRHRHYAAQPLARIKGSGRNGFAPLPGEQPVAICRLQVLGCTDVLTKDSKGFSDPVDGCSHDAGDWRTTAG</sequence>
<keyword evidence="2" id="KW-1185">Reference proteome</keyword>